<dbReference type="OrthoDB" id="3244603at2759"/>
<keyword evidence="2" id="KW-0285">Flavoprotein</keyword>
<dbReference type="Proteomes" id="UP000193642">
    <property type="component" value="Unassembled WGS sequence"/>
</dbReference>
<keyword evidence="5" id="KW-0520">NAD</keyword>
<evidence type="ECO:0000259" key="7">
    <source>
        <dbReference type="Pfam" id="PF22366"/>
    </source>
</evidence>
<accession>A0A1Y2BG56</accession>
<name>A0A1Y2BG56_9FUNG</name>
<dbReference type="STRING" id="329046.A0A1Y2BG56"/>
<keyword evidence="3" id="KW-0274">FAD</keyword>
<evidence type="ECO:0000256" key="3">
    <source>
        <dbReference type="ARBA" id="ARBA00022827"/>
    </source>
</evidence>
<organism evidence="8 9">
    <name type="scientific">Rhizoclosmatium globosum</name>
    <dbReference type="NCBI Taxonomy" id="329046"/>
    <lineage>
        <taxon>Eukaryota</taxon>
        <taxon>Fungi</taxon>
        <taxon>Fungi incertae sedis</taxon>
        <taxon>Chytridiomycota</taxon>
        <taxon>Chytridiomycota incertae sedis</taxon>
        <taxon>Chytridiomycetes</taxon>
        <taxon>Chytridiales</taxon>
        <taxon>Chytriomycetaceae</taxon>
        <taxon>Rhizoclosmatium</taxon>
    </lineage>
</organism>
<dbReference type="InterPro" id="IPR023753">
    <property type="entry name" value="FAD/NAD-binding_dom"/>
</dbReference>
<evidence type="ECO:0000259" key="6">
    <source>
        <dbReference type="Pfam" id="PF07992"/>
    </source>
</evidence>
<feature type="domain" description="FAD/NAD(P)-binding" evidence="6">
    <location>
        <begin position="5"/>
        <end position="143"/>
    </location>
</feature>
<dbReference type="GO" id="GO:0003954">
    <property type="term" value="F:NADH dehydrogenase activity"/>
    <property type="evidence" value="ECO:0007669"/>
    <property type="project" value="InterPro"/>
</dbReference>
<dbReference type="InterPro" id="IPR036188">
    <property type="entry name" value="FAD/NAD-bd_sf"/>
</dbReference>
<reference evidence="8 9" key="1">
    <citation type="submission" date="2016-07" db="EMBL/GenBank/DDBJ databases">
        <title>Pervasive Adenine N6-methylation of Active Genes in Fungi.</title>
        <authorList>
            <consortium name="DOE Joint Genome Institute"/>
            <person name="Mondo S.J."/>
            <person name="Dannebaum R.O."/>
            <person name="Kuo R.C."/>
            <person name="Labutti K."/>
            <person name="Haridas S."/>
            <person name="Kuo A."/>
            <person name="Salamov A."/>
            <person name="Ahrendt S.R."/>
            <person name="Lipzen A."/>
            <person name="Sullivan W."/>
            <person name="Andreopoulos W.B."/>
            <person name="Clum A."/>
            <person name="Lindquist E."/>
            <person name="Daum C."/>
            <person name="Ramamoorthy G.K."/>
            <person name="Gryganskyi A."/>
            <person name="Culley D."/>
            <person name="Magnuson J.K."/>
            <person name="James T.Y."/>
            <person name="O'Malley M.A."/>
            <person name="Stajich J.E."/>
            <person name="Spatafora J.W."/>
            <person name="Visel A."/>
            <person name="Grigoriev I.V."/>
        </authorList>
    </citation>
    <scope>NUCLEOTIDE SEQUENCE [LARGE SCALE GENOMIC DNA]</scope>
    <source>
        <strain evidence="8 9">JEL800</strain>
    </source>
</reference>
<dbReference type="Pfam" id="PF07992">
    <property type="entry name" value="Pyr_redox_2"/>
    <property type="match status" value="2"/>
</dbReference>
<dbReference type="Pfam" id="PF22366">
    <property type="entry name" value="NDH2_C"/>
    <property type="match status" value="1"/>
</dbReference>
<comment type="caution">
    <text evidence="8">The sequence shown here is derived from an EMBL/GenBank/DDBJ whole genome shotgun (WGS) entry which is preliminary data.</text>
</comment>
<gene>
    <name evidence="8" type="ORF">BCR33DRAFT_723134</name>
</gene>
<dbReference type="EMBL" id="MCGO01000067">
    <property type="protein sequence ID" value="ORY33540.1"/>
    <property type="molecule type" value="Genomic_DNA"/>
</dbReference>
<dbReference type="SUPFAM" id="SSF51905">
    <property type="entry name" value="FAD/NAD(P)-binding domain"/>
    <property type="match status" value="1"/>
</dbReference>
<proteinExistence type="inferred from homology"/>
<evidence type="ECO:0000313" key="8">
    <source>
        <dbReference type="EMBL" id="ORY33540.1"/>
    </source>
</evidence>
<dbReference type="AlphaFoldDB" id="A0A1Y2BG56"/>
<dbReference type="Gene3D" id="3.50.50.100">
    <property type="match status" value="2"/>
</dbReference>
<feature type="non-terminal residue" evidence="8">
    <location>
        <position position="1"/>
    </location>
</feature>
<keyword evidence="4" id="KW-0560">Oxidoreductase</keyword>
<feature type="domain" description="FAD/NAD(P)-binding" evidence="6">
    <location>
        <begin position="176"/>
        <end position="296"/>
    </location>
</feature>
<feature type="domain" description="External alternative NADH-ubiquinone oxidoreductase-like C-terminal" evidence="7">
    <location>
        <begin position="329"/>
        <end position="409"/>
    </location>
</feature>
<dbReference type="PANTHER" id="PTHR43706">
    <property type="entry name" value="NADH DEHYDROGENASE"/>
    <property type="match status" value="1"/>
</dbReference>
<evidence type="ECO:0000256" key="5">
    <source>
        <dbReference type="ARBA" id="ARBA00023027"/>
    </source>
</evidence>
<keyword evidence="9" id="KW-1185">Reference proteome</keyword>
<sequence length="414" mass="46065">HAAHRLVVLGSGWAGFRLIQGLDTSLFEVTVVSPKNHFTFTPLLASSAVGTLEFRCVTEPVKRVPNLAFFEATCTRIDLLNRSIECASALEAFKGDSFAVNYDSLVIATGAVSNTFNIPGVKEHALFLKDVTDARKIRSKIMECFEHASQPNISESDRSKLLTLPSSEAAHWYSWAFDEKLSTYARDRFTRKGITLRLGEGVKEVHKSHFVLQSGTKVDYGMLVWSTGVGPVDLVKDLTSSALARDKTMGRIITDNHCRVLDANLKPIDRVYALGDCATIQDRQLPCTAQVANQKGAWLLKALNKSIKASPDGLSTFESVGVKPFEYNHMGSLAYIGKWRAVVDMSSPKSTSKTTESSDVIDTLKELVPKSGISAWLFWRSAYFTMSVSTKNKIMIPMYWFLTWIFGRDITRFH</sequence>
<dbReference type="PANTHER" id="PTHR43706:SF13">
    <property type="entry name" value="NADH DEHYDROGENASE-RELATED"/>
    <property type="match status" value="1"/>
</dbReference>
<evidence type="ECO:0000256" key="1">
    <source>
        <dbReference type="ARBA" id="ARBA00005272"/>
    </source>
</evidence>
<dbReference type="GO" id="GO:0005739">
    <property type="term" value="C:mitochondrion"/>
    <property type="evidence" value="ECO:0007669"/>
    <property type="project" value="UniProtKB-ARBA"/>
</dbReference>
<dbReference type="InterPro" id="IPR054585">
    <property type="entry name" value="NDH2-like_C"/>
</dbReference>
<evidence type="ECO:0000313" key="9">
    <source>
        <dbReference type="Proteomes" id="UP000193642"/>
    </source>
</evidence>
<dbReference type="InterPro" id="IPR045024">
    <property type="entry name" value="NDH-2"/>
</dbReference>
<protein>
    <submittedName>
        <fullName evidence="8">FAD/NAD(P)-binding domain-containing protein</fullName>
    </submittedName>
</protein>
<evidence type="ECO:0000256" key="4">
    <source>
        <dbReference type="ARBA" id="ARBA00023002"/>
    </source>
</evidence>
<evidence type="ECO:0000256" key="2">
    <source>
        <dbReference type="ARBA" id="ARBA00022630"/>
    </source>
</evidence>
<comment type="similarity">
    <text evidence="1">Belongs to the NADH dehydrogenase family.</text>
</comment>